<protein>
    <submittedName>
        <fullName evidence="1">Uncharacterized protein</fullName>
    </submittedName>
</protein>
<keyword evidence="2" id="KW-1185">Reference proteome</keyword>
<proteinExistence type="predicted"/>
<organism evidence="1 2">
    <name type="scientific">Coptotermes formosanus</name>
    <name type="common">Formosan subterranean termite</name>
    <dbReference type="NCBI Taxonomy" id="36987"/>
    <lineage>
        <taxon>Eukaryota</taxon>
        <taxon>Metazoa</taxon>
        <taxon>Ecdysozoa</taxon>
        <taxon>Arthropoda</taxon>
        <taxon>Hexapoda</taxon>
        <taxon>Insecta</taxon>
        <taxon>Pterygota</taxon>
        <taxon>Neoptera</taxon>
        <taxon>Polyneoptera</taxon>
        <taxon>Dictyoptera</taxon>
        <taxon>Blattodea</taxon>
        <taxon>Blattoidea</taxon>
        <taxon>Termitoidae</taxon>
        <taxon>Rhinotermitidae</taxon>
        <taxon>Coptotermes</taxon>
    </lineage>
</organism>
<dbReference type="OrthoDB" id="6744094at2759"/>
<dbReference type="AlphaFoldDB" id="A0A6L2Q3F5"/>
<evidence type="ECO:0000313" key="1">
    <source>
        <dbReference type="EMBL" id="GFG39256.1"/>
    </source>
</evidence>
<accession>A0A6L2Q3F5</accession>
<gene>
    <name evidence="1" type="ORF">Cfor_11575</name>
</gene>
<name>A0A6L2Q3F5_COPFO</name>
<dbReference type="PANTHER" id="PTHR46114:SF1">
    <property type="entry name" value="ZAD DOMAIN-CONTAINING PROTEIN"/>
    <property type="match status" value="1"/>
</dbReference>
<dbReference type="InParanoid" id="A0A6L2Q3F5"/>
<reference evidence="2" key="1">
    <citation type="submission" date="2020-01" db="EMBL/GenBank/DDBJ databases">
        <title>Draft genome sequence of the Termite Coptotermes fromosanus.</title>
        <authorList>
            <person name="Itakura S."/>
            <person name="Yosikawa Y."/>
            <person name="Umezawa K."/>
        </authorList>
    </citation>
    <scope>NUCLEOTIDE SEQUENCE [LARGE SCALE GENOMIC DNA]</scope>
</reference>
<dbReference type="EMBL" id="BLKM01000889">
    <property type="protein sequence ID" value="GFG39256.1"/>
    <property type="molecule type" value="Genomic_DNA"/>
</dbReference>
<comment type="caution">
    <text evidence="1">The sequence shown here is derived from an EMBL/GenBank/DDBJ whole genome shotgun (WGS) entry which is preliminary data.</text>
</comment>
<sequence length="53" mass="6296">MLQKYKVFGCTISLKLQFFFSHLDQFPGNLGTVCDEQEQLHQDIKETERRYQG</sequence>
<dbReference type="PANTHER" id="PTHR46114">
    <property type="entry name" value="APPLE DOMAIN-CONTAINING PROTEIN"/>
    <property type="match status" value="1"/>
</dbReference>
<dbReference type="Proteomes" id="UP000502823">
    <property type="component" value="Unassembled WGS sequence"/>
</dbReference>
<evidence type="ECO:0000313" key="2">
    <source>
        <dbReference type="Proteomes" id="UP000502823"/>
    </source>
</evidence>